<keyword evidence="3" id="KW-1185">Reference proteome</keyword>
<dbReference type="EMBL" id="FUEG01000013">
    <property type="protein sequence ID" value="SJL10917.1"/>
    <property type="molecule type" value="Genomic_DNA"/>
</dbReference>
<name>A0A284RQ67_ARMOS</name>
<evidence type="ECO:0000256" key="1">
    <source>
        <dbReference type="SAM" id="MobiDB-lite"/>
    </source>
</evidence>
<evidence type="ECO:0000313" key="3">
    <source>
        <dbReference type="Proteomes" id="UP000219338"/>
    </source>
</evidence>
<reference evidence="3" key="1">
    <citation type="journal article" date="2017" name="Nat. Ecol. Evol.">
        <title>Genome expansion and lineage-specific genetic innovations in the forest pathogenic fungi Armillaria.</title>
        <authorList>
            <person name="Sipos G."/>
            <person name="Prasanna A.N."/>
            <person name="Walter M.C."/>
            <person name="O'Connor E."/>
            <person name="Balint B."/>
            <person name="Krizsan K."/>
            <person name="Kiss B."/>
            <person name="Hess J."/>
            <person name="Varga T."/>
            <person name="Slot J."/>
            <person name="Riley R."/>
            <person name="Boka B."/>
            <person name="Rigling D."/>
            <person name="Barry K."/>
            <person name="Lee J."/>
            <person name="Mihaltcheva S."/>
            <person name="LaButti K."/>
            <person name="Lipzen A."/>
            <person name="Waldron R."/>
            <person name="Moloney N.M."/>
            <person name="Sperisen C."/>
            <person name="Kredics L."/>
            <person name="Vagvoelgyi C."/>
            <person name="Patrignani A."/>
            <person name="Fitzpatrick D."/>
            <person name="Nagy I."/>
            <person name="Doyle S."/>
            <person name="Anderson J.B."/>
            <person name="Grigoriev I.V."/>
            <person name="Gueldener U."/>
            <person name="Muensterkoetter M."/>
            <person name="Nagy L.G."/>
        </authorList>
    </citation>
    <scope>NUCLEOTIDE SEQUENCE [LARGE SCALE GENOMIC DNA]</scope>
    <source>
        <strain evidence="3">C18/9</strain>
    </source>
</reference>
<gene>
    <name evidence="2" type="ORF">ARMOST_14313</name>
</gene>
<feature type="compositionally biased region" description="Basic and acidic residues" evidence="1">
    <location>
        <begin position="59"/>
        <end position="69"/>
    </location>
</feature>
<proteinExistence type="predicted"/>
<sequence length="123" mass="13552">MSRERVPPQGFPEDDSLAPAASFSSTELLGTSGHSDEERQEWGVGFSGWGSSSSSNGVKRRDVFPERPLTHTGKSSKAPLYPPLNATQTCSDATWLVRLEHHMFTVFFRAYTATEGDADFVRV</sequence>
<dbReference type="OMA" id="FFRAYTA"/>
<feature type="region of interest" description="Disordered" evidence="1">
    <location>
        <begin position="1"/>
        <end position="83"/>
    </location>
</feature>
<accession>A0A284RQ67</accession>
<dbReference type="OrthoDB" id="10426756at2759"/>
<protein>
    <submittedName>
        <fullName evidence="2">Uncharacterized protein</fullName>
    </submittedName>
</protein>
<dbReference type="AlphaFoldDB" id="A0A284RQ67"/>
<feature type="compositionally biased region" description="Polar residues" evidence="1">
    <location>
        <begin position="22"/>
        <end position="33"/>
    </location>
</feature>
<evidence type="ECO:0000313" key="2">
    <source>
        <dbReference type="EMBL" id="SJL10917.1"/>
    </source>
</evidence>
<dbReference type="Proteomes" id="UP000219338">
    <property type="component" value="Unassembled WGS sequence"/>
</dbReference>
<organism evidence="2 3">
    <name type="scientific">Armillaria ostoyae</name>
    <name type="common">Armillaria root rot fungus</name>
    <dbReference type="NCBI Taxonomy" id="47428"/>
    <lineage>
        <taxon>Eukaryota</taxon>
        <taxon>Fungi</taxon>
        <taxon>Dikarya</taxon>
        <taxon>Basidiomycota</taxon>
        <taxon>Agaricomycotina</taxon>
        <taxon>Agaricomycetes</taxon>
        <taxon>Agaricomycetidae</taxon>
        <taxon>Agaricales</taxon>
        <taxon>Marasmiineae</taxon>
        <taxon>Physalacriaceae</taxon>
        <taxon>Armillaria</taxon>
    </lineage>
</organism>